<evidence type="ECO:0000256" key="14">
    <source>
        <dbReference type="ARBA" id="ARBA00044924"/>
    </source>
</evidence>
<evidence type="ECO:0000256" key="9">
    <source>
        <dbReference type="ARBA" id="ARBA00044899"/>
    </source>
</evidence>
<comment type="catalytic activity">
    <reaction evidence="9">
        <text>L-arginyl-L-alpha-amino acid(out) = L-arginyl-L-alpha-amino acid(in)</text>
        <dbReference type="Rhea" id="RHEA:79371"/>
        <dbReference type="ChEBI" id="CHEBI:84315"/>
    </reaction>
</comment>
<protein>
    <recommendedName>
        <fullName evidence="15">Lysosomal dipeptide transporter MFSD1</fullName>
    </recommendedName>
    <alternativeName>
        <fullName evidence="16">Major facilitator superfamily domain-containing protein 1</fullName>
    </alternativeName>
</protein>
<comment type="catalytic activity">
    <reaction evidence="3">
        <text>L-histidyl-glycine(out) = L-histidyl-glycine(in)</text>
        <dbReference type="Rhea" id="RHEA:79395"/>
        <dbReference type="ChEBI" id="CHEBI:229957"/>
    </reaction>
</comment>
<comment type="catalytic activity">
    <reaction evidence="6">
        <text>L-lysyl-L-alpha-amino acid(out) = L-lysyl-L-alpha-amino acid(in)</text>
        <dbReference type="Rhea" id="RHEA:79387"/>
        <dbReference type="ChEBI" id="CHEBI:229965"/>
    </reaction>
</comment>
<comment type="subcellular location">
    <subcellularLocation>
        <location evidence="1">Membrane</location>
        <topology evidence="1">Multi-pass membrane protein</topology>
    </subcellularLocation>
</comment>
<dbReference type="InterPro" id="IPR052187">
    <property type="entry name" value="MFSD1"/>
</dbReference>
<evidence type="ECO:0000256" key="8">
    <source>
        <dbReference type="ARBA" id="ARBA00044898"/>
    </source>
</evidence>
<comment type="catalytic activity">
    <reaction evidence="10">
        <text>L-lysyl-L-lysine(out) = L-lysyl-L-lysine(in)</text>
        <dbReference type="Rhea" id="RHEA:79403"/>
        <dbReference type="ChEBI" id="CHEBI:229956"/>
    </reaction>
</comment>
<evidence type="ECO:0000256" key="13">
    <source>
        <dbReference type="ARBA" id="ARBA00044919"/>
    </source>
</evidence>
<dbReference type="PANTHER" id="PTHR23512">
    <property type="entry name" value="MAJOR FACILITATOR SUPERFAMILY DOMAIN-CONTAINING PROTEIN 1"/>
    <property type="match status" value="1"/>
</dbReference>
<feature type="region of interest" description="Disordered" evidence="19">
    <location>
        <begin position="549"/>
        <end position="573"/>
    </location>
</feature>
<reference evidence="22 23" key="1">
    <citation type="journal article" date="2023" name="Sci. Data">
        <title>Genome assembly of the Korean intertidal mud-creeper Batillaria attramentaria.</title>
        <authorList>
            <person name="Patra A.K."/>
            <person name="Ho P.T."/>
            <person name="Jun S."/>
            <person name="Lee S.J."/>
            <person name="Kim Y."/>
            <person name="Won Y.J."/>
        </authorList>
    </citation>
    <scope>NUCLEOTIDE SEQUENCE [LARGE SCALE GENOMIC DNA]</scope>
    <source>
        <strain evidence="22">Wonlab-2016</strain>
    </source>
</reference>
<feature type="transmembrane region" description="Helical" evidence="20">
    <location>
        <begin position="183"/>
        <end position="205"/>
    </location>
</feature>
<dbReference type="PANTHER" id="PTHR23512:SF5">
    <property type="entry name" value="MAJOR FACILITATOR SUPERFAMILY DOMAIN-CONTAINING PROTEIN 1"/>
    <property type="match status" value="1"/>
</dbReference>
<comment type="catalytic activity">
    <reaction evidence="4">
        <text>L-alpha-aminoacyl-L-arginine(out) = L-alpha-aminoacyl-L-arginine(in)</text>
        <dbReference type="Rhea" id="RHEA:79367"/>
        <dbReference type="ChEBI" id="CHEBI:229968"/>
    </reaction>
</comment>
<evidence type="ECO:0000313" key="23">
    <source>
        <dbReference type="Proteomes" id="UP001519460"/>
    </source>
</evidence>
<keyword evidence="20" id="KW-1133">Transmembrane helix</keyword>
<evidence type="ECO:0000256" key="19">
    <source>
        <dbReference type="SAM" id="MobiDB-lite"/>
    </source>
</evidence>
<keyword evidence="20" id="KW-0472">Membrane</keyword>
<keyword evidence="20" id="KW-0812">Transmembrane</keyword>
<dbReference type="Proteomes" id="UP001519460">
    <property type="component" value="Unassembled WGS sequence"/>
</dbReference>
<dbReference type="SUPFAM" id="SSF103473">
    <property type="entry name" value="MFS general substrate transporter"/>
    <property type="match status" value="1"/>
</dbReference>
<dbReference type="PROSITE" id="PS50850">
    <property type="entry name" value="MFS"/>
    <property type="match status" value="1"/>
</dbReference>
<feature type="transmembrane region" description="Helical" evidence="20">
    <location>
        <begin position="274"/>
        <end position="293"/>
    </location>
</feature>
<dbReference type="InterPro" id="IPR036259">
    <property type="entry name" value="MFS_trans_sf"/>
</dbReference>
<feature type="transmembrane region" description="Helical" evidence="20">
    <location>
        <begin position="76"/>
        <end position="95"/>
    </location>
</feature>
<comment type="catalytic activity">
    <reaction evidence="8">
        <text>L-aspartyl-L-lysine(out) = L-aspartyl-L-lysine(in)</text>
        <dbReference type="Rhea" id="RHEA:79411"/>
        <dbReference type="ChEBI" id="CHEBI:229953"/>
    </reaction>
</comment>
<comment type="function">
    <text evidence="17">Lysosomal dipeptide uniporter that selectively exports lysine, arginine or histidine-containing dipeptides with a net positive charge from the lysosome lumen into the cytosol. Could play a role in a specific type of protein O-glycosylation indirectly regulating macrophages migration and tissue invasion. Also essential for liver homeostasis.</text>
</comment>
<feature type="transmembrane region" description="Helical" evidence="20">
    <location>
        <begin position="156"/>
        <end position="176"/>
    </location>
</feature>
<dbReference type="Gene3D" id="1.20.1250.20">
    <property type="entry name" value="MFS general substrate transporter like domains"/>
    <property type="match status" value="2"/>
</dbReference>
<dbReference type="EMBL" id="JACVVK020000017">
    <property type="protein sequence ID" value="KAK7504044.1"/>
    <property type="molecule type" value="Genomic_DNA"/>
</dbReference>
<evidence type="ECO:0000313" key="22">
    <source>
        <dbReference type="EMBL" id="KAK7504044.1"/>
    </source>
</evidence>
<feature type="transmembrane region" description="Helical" evidence="20">
    <location>
        <begin position="365"/>
        <end position="384"/>
    </location>
</feature>
<evidence type="ECO:0000256" key="2">
    <source>
        <dbReference type="ARBA" id="ARBA00044876"/>
    </source>
</evidence>
<comment type="caution">
    <text evidence="22">The sequence shown here is derived from an EMBL/GenBank/DDBJ whole genome shotgun (WGS) entry which is preliminary data.</text>
</comment>
<feature type="transmembrane region" description="Helical" evidence="20">
    <location>
        <begin position="453"/>
        <end position="477"/>
    </location>
</feature>
<dbReference type="InterPro" id="IPR011701">
    <property type="entry name" value="MFS"/>
</dbReference>
<feature type="transmembrane region" description="Helical" evidence="20">
    <location>
        <begin position="324"/>
        <end position="345"/>
    </location>
</feature>
<dbReference type="InterPro" id="IPR020846">
    <property type="entry name" value="MFS_dom"/>
</dbReference>
<evidence type="ECO:0000256" key="5">
    <source>
        <dbReference type="ARBA" id="ARBA00044884"/>
    </source>
</evidence>
<feature type="transmembrane region" description="Helical" evidence="20">
    <location>
        <begin position="246"/>
        <end position="268"/>
    </location>
</feature>
<keyword evidence="23" id="KW-1185">Reference proteome</keyword>
<comment type="catalytic activity">
    <reaction evidence="7">
        <text>L-alpha-aminoacyl-L-lysine(out) = L-alpha-aminoacyl-L-lysine(in)</text>
        <dbReference type="Rhea" id="RHEA:79383"/>
        <dbReference type="ChEBI" id="CHEBI:229966"/>
    </reaction>
</comment>
<feature type="transmembrane region" description="Helical" evidence="20">
    <location>
        <begin position="211"/>
        <end position="234"/>
    </location>
</feature>
<comment type="catalytic activity">
    <reaction evidence="11">
        <text>L-arginyl-glycine(out) = L-arginyl-glycine(in)</text>
        <dbReference type="Rhea" id="RHEA:79391"/>
        <dbReference type="ChEBI" id="CHEBI:229955"/>
    </reaction>
</comment>
<evidence type="ECO:0000256" key="7">
    <source>
        <dbReference type="ARBA" id="ARBA00044893"/>
    </source>
</evidence>
<evidence type="ECO:0000256" key="20">
    <source>
        <dbReference type="SAM" id="Phobius"/>
    </source>
</evidence>
<feature type="transmembrane region" description="Helical" evidence="20">
    <location>
        <begin position="497"/>
        <end position="519"/>
    </location>
</feature>
<name>A0ABD0LWR6_9CAEN</name>
<evidence type="ECO:0000256" key="18">
    <source>
        <dbReference type="ARBA" id="ARBA00046376"/>
    </source>
</evidence>
<gene>
    <name evidence="22" type="ORF">BaRGS_00004776</name>
</gene>
<dbReference type="AlphaFoldDB" id="A0ABD0LWR6"/>
<evidence type="ECO:0000256" key="11">
    <source>
        <dbReference type="ARBA" id="ARBA00044903"/>
    </source>
</evidence>
<organism evidence="22 23">
    <name type="scientific">Batillaria attramentaria</name>
    <dbReference type="NCBI Taxonomy" id="370345"/>
    <lineage>
        <taxon>Eukaryota</taxon>
        <taxon>Metazoa</taxon>
        <taxon>Spiralia</taxon>
        <taxon>Lophotrochozoa</taxon>
        <taxon>Mollusca</taxon>
        <taxon>Gastropoda</taxon>
        <taxon>Caenogastropoda</taxon>
        <taxon>Sorbeoconcha</taxon>
        <taxon>Cerithioidea</taxon>
        <taxon>Batillariidae</taxon>
        <taxon>Batillaria</taxon>
    </lineage>
</organism>
<comment type="catalytic activity">
    <reaction evidence="14">
        <text>L-lysyl-glycine(out) = L-lysyl-glycine(in)</text>
        <dbReference type="Rhea" id="RHEA:79407"/>
        <dbReference type="ChEBI" id="CHEBI:191202"/>
    </reaction>
</comment>
<comment type="catalytic activity">
    <reaction evidence="2">
        <text>L-lysyl-L-alanine(out) = L-lysyl-L-alanine(in)</text>
        <dbReference type="Rhea" id="RHEA:79399"/>
        <dbReference type="ChEBI" id="CHEBI:229954"/>
    </reaction>
</comment>
<proteinExistence type="predicted"/>
<feature type="domain" description="Major facilitator superfamily (MFS) profile" evidence="21">
    <location>
        <begin position="117"/>
        <end position="523"/>
    </location>
</feature>
<comment type="catalytic activity">
    <reaction evidence="12">
        <text>L-histidyl-L-alpha-amino acid(out) = L-histidyl-L-alpha-amino acid(in)</text>
        <dbReference type="Rhea" id="RHEA:79379"/>
        <dbReference type="ChEBI" id="CHEBI:229964"/>
    </reaction>
</comment>
<feature type="transmembrane region" description="Helical" evidence="20">
    <location>
        <begin position="396"/>
        <end position="414"/>
    </location>
</feature>
<evidence type="ECO:0000256" key="10">
    <source>
        <dbReference type="ARBA" id="ARBA00044900"/>
    </source>
</evidence>
<comment type="catalytic activity">
    <reaction evidence="5">
        <text>L-alpha-aminoacyl-L-histidine(out) = L-alpha-aminoacyl-L-histidine(in)</text>
        <dbReference type="Rhea" id="RHEA:79375"/>
        <dbReference type="ChEBI" id="CHEBI:229967"/>
    </reaction>
</comment>
<dbReference type="GO" id="GO:0016020">
    <property type="term" value="C:membrane"/>
    <property type="evidence" value="ECO:0007669"/>
    <property type="project" value="UniProtKB-SubCell"/>
</dbReference>
<sequence length="573" mass="63483">MVGTHKTITRTGKHTLLEGKTVTDVKSAPPLFFRGNHPPSFAQFGSAVAQSWQPQSRRCHVTEADFKMACIQASDCSYRFVVLFFNCMLTFGSYFCFDMPSVLQDTFTGSNSDNCTSGGNGSAGAWRYGFDLSSKDNSSCRNCTDCLGMSQNNYNLLYAIYAWTNAVVVIAAGFLIDKLGNRVGVFLFSFLCVLGSSTFAAALFWRDTAAMFPLMLLGRLLFGSGNGSLTIVQNRITAYWFKDKELAMAFGITLCFSRLGSVLNFFLTQSFEDSYGACLCLLGFMSAVIVSVLDKWGVRQLGDEENLKTESKHLKITDIRHLPLQFWLVALSIMFFYNGVFPFMADASKFIYDKYGEKYSLNDRTSAYIAGAVYDVSMLISPFLGGMIDIFGKRGILAFMCALLTIPVFVILAFSMIHPLVATVMLGFTYSFAAASMWPTIPLVVSQATVGTAMGLTTSMQMIGIGISNLIVGQILGKKDEDATPAEKHEQLQKWKFVMIFLLANMLSCMATTFALNIVNKRRNGLLNISRKEKQRLLAERDEIFAGTSTTYEEDAEDRETDPLLPGARHRIN</sequence>
<comment type="subunit">
    <text evidence="18">Homodimer. Interacts with lysosomal protein GLMP (via lumenal domain); the interaction starts while both proteins are still in the endoplasmic reticulum and is required for stabilization of MFSD1 in lysosomes but has no direct effect on its targeting to lysosomes or transporter activity.</text>
</comment>
<evidence type="ECO:0000256" key="17">
    <source>
        <dbReference type="ARBA" id="ARBA00045709"/>
    </source>
</evidence>
<evidence type="ECO:0000256" key="1">
    <source>
        <dbReference type="ARBA" id="ARBA00004141"/>
    </source>
</evidence>
<dbReference type="Pfam" id="PF07690">
    <property type="entry name" value="MFS_1"/>
    <property type="match status" value="1"/>
</dbReference>
<evidence type="ECO:0000256" key="12">
    <source>
        <dbReference type="ARBA" id="ARBA00044912"/>
    </source>
</evidence>
<evidence type="ECO:0000256" key="4">
    <source>
        <dbReference type="ARBA" id="ARBA00044881"/>
    </source>
</evidence>
<evidence type="ECO:0000256" key="3">
    <source>
        <dbReference type="ARBA" id="ARBA00044878"/>
    </source>
</evidence>
<evidence type="ECO:0000256" key="6">
    <source>
        <dbReference type="ARBA" id="ARBA00044891"/>
    </source>
</evidence>
<evidence type="ECO:0000256" key="15">
    <source>
        <dbReference type="ARBA" id="ARBA00044985"/>
    </source>
</evidence>
<feature type="transmembrane region" description="Helical" evidence="20">
    <location>
        <begin position="420"/>
        <end position="441"/>
    </location>
</feature>
<accession>A0ABD0LWR6</accession>
<evidence type="ECO:0000259" key="21">
    <source>
        <dbReference type="PROSITE" id="PS50850"/>
    </source>
</evidence>
<evidence type="ECO:0000256" key="16">
    <source>
        <dbReference type="ARBA" id="ARBA00045018"/>
    </source>
</evidence>
<comment type="catalytic activity">
    <reaction evidence="13">
        <text>L-alanyl-L-lysine(out) = L-alanyl-L-lysine(in)</text>
        <dbReference type="Rhea" id="RHEA:79415"/>
        <dbReference type="ChEBI" id="CHEBI:192470"/>
    </reaction>
</comment>